<keyword evidence="4" id="KW-1185">Reference proteome</keyword>
<feature type="domain" description="SGF29 C-terminal" evidence="2">
    <location>
        <begin position="111"/>
        <end position="277"/>
    </location>
</feature>
<dbReference type="InterPro" id="IPR037802">
    <property type="entry name" value="SGF29"/>
</dbReference>
<name>A0A2G5B3I7_COERN</name>
<feature type="region of interest" description="Disordered" evidence="1">
    <location>
        <begin position="79"/>
        <end position="110"/>
    </location>
</feature>
<dbReference type="PANTHER" id="PTHR21539:SF0">
    <property type="entry name" value="SAGA-ASSOCIATED FACTOR 29"/>
    <property type="match status" value="1"/>
</dbReference>
<evidence type="ECO:0000256" key="1">
    <source>
        <dbReference type="SAM" id="MobiDB-lite"/>
    </source>
</evidence>
<dbReference type="STRING" id="763665.A0A2G5B3I7"/>
<dbReference type="OrthoDB" id="10265994at2759"/>
<accession>A0A2G5B3I7</accession>
<organism evidence="3 4">
    <name type="scientific">Coemansia reversa (strain ATCC 12441 / NRRL 1564)</name>
    <dbReference type="NCBI Taxonomy" id="763665"/>
    <lineage>
        <taxon>Eukaryota</taxon>
        <taxon>Fungi</taxon>
        <taxon>Fungi incertae sedis</taxon>
        <taxon>Zoopagomycota</taxon>
        <taxon>Kickxellomycotina</taxon>
        <taxon>Kickxellomycetes</taxon>
        <taxon>Kickxellales</taxon>
        <taxon>Kickxellaceae</taxon>
        <taxon>Coemansia</taxon>
    </lineage>
</organism>
<evidence type="ECO:0000313" key="4">
    <source>
        <dbReference type="Proteomes" id="UP000242474"/>
    </source>
</evidence>
<protein>
    <recommendedName>
        <fullName evidence="2">SGF29 C-terminal domain-containing protein</fullName>
    </recommendedName>
</protein>
<feature type="compositionally biased region" description="Basic and acidic residues" evidence="1">
    <location>
        <begin position="92"/>
        <end position="106"/>
    </location>
</feature>
<sequence>MAPPEQQLARKSGDGGLETLLQHLRTVEQARAEQLAALEGTEKQSTAERVASAARREQKAADAGLAVIEKLLARVVTAEASEDTQHAKRRRTGEAGRRGNGRREGSSDSAARHVIRRGSLVAASVAQTEGWILATVLAYNSEKHRYTVQDYDVESAERPTYVLPARLVRFVTAAVPRRVPWDRSRNPEISRGRRVLALYPRTTVFYQCVVIVPPSLNNSASGVPVPPAPGVPMTPAAELNPAAPPDPVNNPMYKVRFDDDDNNEVDVPAHLVIPMPH</sequence>
<evidence type="ECO:0000259" key="2">
    <source>
        <dbReference type="PROSITE" id="PS51518"/>
    </source>
</evidence>
<dbReference type="EMBL" id="KZ303532">
    <property type="protein sequence ID" value="PIA13578.1"/>
    <property type="molecule type" value="Genomic_DNA"/>
</dbReference>
<dbReference type="PANTHER" id="PTHR21539">
    <property type="entry name" value="SAGA-ASSOCIATED FACTOR 29"/>
    <property type="match status" value="1"/>
</dbReference>
<dbReference type="Proteomes" id="UP000242474">
    <property type="component" value="Unassembled WGS sequence"/>
</dbReference>
<dbReference type="Gene3D" id="2.30.30.140">
    <property type="match status" value="2"/>
</dbReference>
<evidence type="ECO:0000313" key="3">
    <source>
        <dbReference type="EMBL" id="PIA13578.1"/>
    </source>
</evidence>
<dbReference type="GO" id="GO:0000124">
    <property type="term" value="C:SAGA complex"/>
    <property type="evidence" value="ECO:0007669"/>
    <property type="project" value="InterPro"/>
</dbReference>
<proteinExistence type="predicted"/>
<dbReference type="Pfam" id="PF07039">
    <property type="entry name" value="SGF29_Tudor"/>
    <property type="match status" value="1"/>
</dbReference>
<reference evidence="3 4" key="1">
    <citation type="journal article" date="2015" name="Genome Biol. Evol.">
        <title>Phylogenomic analyses indicate that early fungi evolved digesting cell walls of algal ancestors of land plants.</title>
        <authorList>
            <person name="Chang Y."/>
            <person name="Wang S."/>
            <person name="Sekimoto S."/>
            <person name="Aerts A.L."/>
            <person name="Choi C."/>
            <person name="Clum A."/>
            <person name="LaButti K.M."/>
            <person name="Lindquist E.A."/>
            <person name="Yee Ngan C."/>
            <person name="Ohm R.A."/>
            <person name="Salamov A.A."/>
            <person name="Grigoriev I.V."/>
            <person name="Spatafora J.W."/>
            <person name="Berbee M.L."/>
        </authorList>
    </citation>
    <scope>NUCLEOTIDE SEQUENCE [LARGE SCALE GENOMIC DNA]</scope>
    <source>
        <strain evidence="3 4">NRRL 1564</strain>
    </source>
</reference>
<dbReference type="CDD" id="cd20393">
    <property type="entry name" value="Tudor_SGF29_rpt1"/>
    <property type="match status" value="1"/>
</dbReference>
<gene>
    <name evidence="3" type="ORF">COEREDRAFT_83404</name>
</gene>
<dbReference type="AlphaFoldDB" id="A0A2G5B3I7"/>
<dbReference type="InterPro" id="IPR010750">
    <property type="entry name" value="SGF29_tudor-like_dom"/>
</dbReference>
<dbReference type="PROSITE" id="PS51518">
    <property type="entry name" value="SGF29_C"/>
    <property type="match status" value="1"/>
</dbReference>
<dbReference type="InterPro" id="IPR047288">
    <property type="entry name" value="Tudor_SGF29_rpt1"/>
</dbReference>